<organism evidence="2 3">
    <name type="scientific">Mycena pura</name>
    <dbReference type="NCBI Taxonomy" id="153505"/>
    <lineage>
        <taxon>Eukaryota</taxon>
        <taxon>Fungi</taxon>
        <taxon>Dikarya</taxon>
        <taxon>Basidiomycota</taxon>
        <taxon>Agaricomycotina</taxon>
        <taxon>Agaricomycetes</taxon>
        <taxon>Agaricomycetidae</taxon>
        <taxon>Agaricales</taxon>
        <taxon>Marasmiineae</taxon>
        <taxon>Mycenaceae</taxon>
        <taxon>Mycena</taxon>
    </lineage>
</organism>
<feature type="region of interest" description="Disordered" evidence="1">
    <location>
        <begin position="29"/>
        <end position="48"/>
    </location>
</feature>
<keyword evidence="3" id="KW-1185">Reference proteome</keyword>
<feature type="region of interest" description="Disordered" evidence="1">
    <location>
        <begin position="162"/>
        <end position="185"/>
    </location>
</feature>
<accession>A0AAD6V7A0</accession>
<feature type="compositionally biased region" description="Basic and acidic residues" evidence="1">
    <location>
        <begin position="38"/>
        <end position="48"/>
    </location>
</feature>
<reference evidence="2" key="1">
    <citation type="submission" date="2023-03" db="EMBL/GenBank/DDBJ databases">
        <title>Massive genome expansion in bonnet fungi (Mycena s.s.) driven by repeated elements and novel gene families across ecological guilds.</title>
        <authorList>
            <consortium name="Lawrence Berkeley National Laboratory"/>
            <person name="Harder C.B."/>
            <person name="Miyauchi S."/>
            <person name="Viragh M."/>
            <person name="Kuo A."/>
            <person name="Thoen E."/>
            <person name="Andreopoulos B."/>
            <person name="Lu D."/>
            <person name="Skrede I."/>
            <person name="Drula E."/>
            <person name="Henrissat B."/>
            <person name="Morin E."/>
            <person name="Kohler A."/>
            <person name="Barry K."/>
            <person name="LaButti K."/>
            <person name="Morin E."/>
            <person name="Salamov A."/>
            <person name="Lipzen A."/>
            <person name="Mereny Z."/>
            <person name="Hegedus B."/>
            <person name="Baldrian P."/>
            <person name="Stursova M."/>
            <person name="Weitz H."/>
            <person name="Taylor A."/>
            <person name="Grigoriev I.V."/>
            <person name="Nagy L.G."/>
            <person name="Martin F."/>
            <person name="Kauserud H."/>
        </authorList>
    </citation>
    <scope>NUCLEOTIDE SEQUENCE</scope>
    <source>
        <strain evidence="2">9144</strain>
    </source>
</reference>
<evidence type="ECO:0000313" key="2">
    <source>
        <dbReference type="EMBL" id="KAJ7204966.1"/>
    </source>
</evidence>
<proteinExistence type="predicted"/>
<name>A0AAD6V7A0_9AGAR</name>
<comment type="caution">
    <text evidence="2">The sequence shown here is derived from an EMBL/GenBank/DDBJ whole genome shotgun (WGS) entry which is preliminary data.</text>
</comment>
<dbReference type="AlphaFoldDB" id="A0AAD6V7A0"/>
<evidence type="ECO:0000313" key="3">
    <source>
        <dbReference type="Proteomes" id="UP001219525"/>
    </source>
</evidence>
<dbReference type="EMBL" id="JARJCW010000045">
    <property type="protein sequence ID" value="KAJ7204966.1"/>
    <property type="molecule type" value="Genomic_DNA"/>
</dbReference>
<dbReference type="Proteomes" id="UP001219525">
    <property type="component" value="Unassembled WGS sequence"/>
</dbReference>
<evidence type="ECO:0000256" key="1">
    <source>
        <dbReference type="SAM" id="MobiDB-lite"/>
    </source>
</evidence>
<protein>
    <submittedName>
        <fullName evidence="2">Uncharacterized protein</fullName>
    </submittedName>
</protein>
<sequence length="222" mass="23103">MAFGAGTCFNCRAGTHKTTACGAVFVEPDLPGPTQPDRQNDWGRKRAGGDLAKKSRVVTRFWIRHFQKLPQFLPGRGAGMSIGFSLNVSGAVTTSAQGGRRPAEAINAVFLTPVRCQRVPAFSVAQAAGGGWWRPAEGINAVFLTPVRHTAHCPLPAADSRVGSGTVGGGRRDRRREAAGGGRWEAMGGTVNVAGVDGGSEHEGREGAGGAEALILAPYLSA</sequence>
<gene>
    <name evidence="2" type="ORF">GGX14DRAFT_397898</name>
</gene>